<dbReference type="FunFam" id="1.25.40.10:FF:000366">
    <property type="entry name" value="Pentatricopeptide (PPR) repeat-containing protein"/>
    <property type="match status" value="1"/>
</dbReference>
<dbReference type="AlphaFoldDB" id="A0A2I0B851"/>
<proteinExistence type="predicted"/>
<dbReference type="PANTHER" id="PTHR47926">
    <property type="entry name" value="PENTATRICOPEPTIDE REPEAT-CONTAINING PROTEIN"/>
    <property type="match status" value="1"/>
</dbReference>
<dbReference type="FunFam" id="1.25.40.10:FF:000144">
    <property type="entry name" value="Pentatricopeptide repeat-containing protein, mitochondrial"/>
    <property type="match status" value="1"/>
</dbReference>
<evidence type="ECO:0000256" key="1">
    <source>
        <dbReference type="ARBA" id="ARBA00022737"/>
    </source>
</evidence>
<dbReference type="Pfam" id="PF14432">
    <property type="entry name" value="DYW_deaminase"/>
    <property type="match status" value="1"/>
</dbReference>
<reference evidence="4 5" key="1">
    <citation type="journal article" date="2017" name="Nature">
        <title>The Apostasia genome and the evolution of orchids.</title>
        <authorList>
            <person name="Zhang G.Q."/>
            <person name="Liu K.W."/>
            <person name="Li Z."/>
            <person name="Lohaus R."/>
            <person name="Hsiao Y.Y."/>
            <person name="Niu S.C."/>
            <person name="Wang J.Y."/>
            <person name="Lin Y.C."/>
            <person name="Xu Q."/>
            <person name="Chen L.J."/>
            <person name="Yoshida K."/>
            <person name="Fujiwara S."/>
            <person name="Wang Z.W."/>
            <person name="Zhang Y.Q."/>
            <person name="Mitsuda N."/>
            <person name="Wang M."/>
            <person name="Liu G.H."/>
            <person name="Pecoraro L."/>
            <person name="Huang H.X."/>
            <person name="Xiao X.J."/>
            <person name="Lin M."/>
            <person name="Wu X.Y."/>
            <person name="Wu W.L."/>
            <person name="Chen Y.Y."/>
            <person name="Chang S.B."/>
            <person name="Sakamoto S."/>
            <person name="Ohme-Takagi M."/>
            <person name="Yagi M."/>
            <person name="Zeng S.J."/>
            <person name="Shen C.Y."/>
            <person name="Yeh C.M."/>
            <person name="Luo Y.B."/>
            <person name="Tsai W.C."/>
            <person name="Van de Peer Y."/>
            <person name="Liu Z.J."/>
        </authorList>
    </citation>
    <scope>NUCLEOTIDE SEQUENCE [LARGE SCALE GENOMIC DNA]</scope>
    <source>
        <strain evidence="5">cv. Shenzhen</strain>
        <tissue evidence="4">Stem</tissue>
    </source>
</reference>
<protein>
    <submittedName>
        <fullName evidence="4">Pentatricopeptide repeat-containing protein</fullName>
        <ecNumber evidence="4">3.6.1.-</ecNumber>
    </submittedName>
</protein>
<dbReference type="GO" id="GO:0003723">
    <property type="term" value="F:RNA binding"/>
    <property type="evidence" value="ECO:0007669"/>
    <property type="project" value="InterPro"/>
</dbReference>
<evidence type="ECO:0000259" key="3">
    <source>
        <dbReference type="Pfam" id="PF14432"/>
    </source>
</evidence>
<keyword evidence="5" id="KW-1185">Reference proteome</keyword>
<dbReference type="InterPro" id="IPR046849">
    <property type="entry name" value="E2_motif"/>
</dbReference>
<evidence type="ECO:0000256" key="2">
    <source>
        <dbReference type="PROSITE-ProRule" id="PRU00708"/>
    </source>
</evidence>
<gene>
    <name evidence="4" type="primary">PCMP-H33</name>
    <name evidence="4" type="ORF">AXF42_Ash004970</name>
</gene>
<keyword evidence="4" id="KW-0378">Hydrolase</keyword>
<organism evidence="4 5">
    <name type="scientific">Apostasia shenzhenica</name>
    <dbReference type="NCBI Taxonomy" id="1088818"/>
    <lineage>
        <taxon>Eukaryota</taxon>
        <taxon>Viridiplantae</taxon>
        <taxon>Streptophyta</taxon>
        <taxon>Embryophyta</taxon>
        <taxon>Tracheophyta</taxon>
        <taxon>Spermatophyta</taxon>
        <taxon>Magnoliopsida</taxon>
        <taxon>Liliopsida</taxon>
        <taxon>Asparagales</taxon>
        <taxon>Orchidaceae</taxon>
        <taxon>Apostasioideae</taxon>
        <taxon>Apostasia</taxon>
    </lineage>
</organism>
<evidence type="ECO:0000313" key="4">
    <source>
        <dbReference type="EMBL" id="PKA63959.1"/>
    </source>
</evidence>
<evidence type="ECO:0000313" key="5">
    <source>
        <dbReference type="Proteomes" id="UP000236161"/>
    </source>
</evidence>
<dbReference type="InterPro" id="IPR011990">
    <property type="entry name" value="TPR-like_helical_dom_sf"/>
</dbReference>
<dbReference type="Pfam" id="PF01535">
    <property type="entry name" value="PPR"/>
    <property type="match status" value="6"/>
</dbReference>
<sequence length="651" mass="72599">MLCSGVLIDNTYLETKLCALYAVCGEVRGAREIFGGILLKSSFLWNMMIRGLASSGFPLESLVMYREMLWFGQKADNFSYPFVLLACGDLLLEDVGRRIHCEVVVSGYEMDVYVGNSVLSMYSKFGDMVTAQKVFDKMLTRDITSWNTIISSYVSNGQPEKALSMIGVMALSGLRFDQASFLGLLSACSCLAALRQGKEIHAFILRAGVNFSNHLSNALIDVYVKSNFIVSAQRLFERMSLRDIVSFNSMISGCSHCGNALASLHLFRRMYVEGIGPDLITFLGVLGACDQLAALQLGKNMHAHLTKRGIDHDISVSTALVDMYAKCGGLAYSCQVFSEMPTKNLISWSAMVSGYGLHGMGEEAVSTFNRMIENGMKPDRVTFTSVLSACSHAGLVDEGKKIFFQVLHEYSVTPSIEHYCCMVDLLGRAGYLDEAFNLINEMEEKPNVDVWAALVSACQIHNNVELAEIAAQNVFQLRPKGVGVFVSLSNIYAKEKRWDDVKRIRSMVRNNELKKPPGCSYVELGMTIHRFMVGDKSHPQSEGIYAKLEELKQKLKGAGYIPDTSSVYFAMEVNMKEELLWDHSERLAIAFVLLNTCAGRTVRITKNLRVCNDCHAVIKLISELFNREIVVRDAHRFHHVKNGNCSCNDYW</sequence>
<dbReference type="GO" id="GO:0008270">
    <property type="term" value="F:zinc ion binding"/>
    <property type="evidence" value="ECO:0007669"/>
    <property type="project" value="InterPro"/>
</dbReference>
<dbReference type="OrthoDB" id="185373at2759"/>
<dbReference type="Pfam" id="PF13041">
    <property type="entry name" value="PPR_2"/>
    <property type="match status" value="1"/>
</dbReference>
<dbReference type="Proteomes" id="UP000236161">
    <property type="component" value="Unassembled WGS sequence"/>
</dbReference>
<dbReference type="InterPro" id="IPR046960">
    <property type="entry name" value="PPR_At4g14850-like_plant"/>
</dbReference>
<dbReference type="NCBIfam" id="TIGR00756">
    <property type="entry name" value="PPR"/>
    <property type="match status" value="4"/>
</dbReference>
<dbReference type="Pfam" id="PF20431">
    <property type="entry name" value="E_motif"/>
    <property type="match status" value="1"/>
</dbReference>
<dbReference type="InterPro" id="IPR046848">
    <property type="entry name" value="E_motif"/>
</dbReference>
<dbReference type="FunFam" id="1.25.40.10:FF:000344">
    <property type="entry name" value="Pentatricopeptide repeat-containing protein"/>
    <property type="match status" value="1"/>
</dbReference>
<dbReference type="InterPro" id="IPR002885">
    <property type="entry name" value="PPR_rpt"/>
</dbReference>
<dbReference type="EMBL" id="KZ451906">
    <property type="protein sequence ID" value="PKA63959.1"/>
    <property type="molecule type" value="Genomic_DNA"/>
</dbReference>
<dbReference type="FunFam" id="1.25.40.10:FF:000343">
    <property type="entry name" value="Pentatricopeptide repeat-containing protein At3g58590"/>
    <property type="match status" value="1"/>
</dbReference>
<dbReference type="InterPro" id="IPR032867">
    <property type="entry name" value="DYW_dom"/>
</dbReference>
<dbReference type="EC" id="3.6.1.-" evidence="4"/>
<dbReference type="GO" id="GO:0009451">
    <property type="term" value="P:RNA modification"/>
    <property type="evidence" value="ECO:0007669"/>
    <property type="project" value="InterPro"/>
</dbReference>
<feature type="repeat" description="PPR" evidence="2">
    <location>
        <begin position="243"/>
        <end position="277"/>
    </location>
</feature>
<feature type="repeat" description="PPR" evidence="2">
    <location>
        <begin position="415"/>
        <end position="445"/>
    </location>
</feature>
<dbReference type="Pfam" id="PF20430">
    <property type="entry name" value="Eplus_motif"/>
    <property type="match status" value="1"/>
</dbReference>
<feature type="repeat" description="PPR" evidence="2">
    <location>
        <begin position="379"/>
        <end position="414"/>
    </location>
</feature>
<feature type="domain" description="DYW" evidence="3">
    <location>
        <begin position="559"/>
        <end position="651"/>
    </location>
</feature>
<dbReference type="PANTHER" id="PTHR47926:SF347">
    <property type="entry name" value="PENTATRICOPEPTIDE REPEAT-CONTAINING PROTEIN"/>
    <property type="match status" value="1"/>
</dbReference>
<dbReference type="PROSITE" id="PS51375">
    <property type="entry name" value="PPR"/>
    <property type="match status" value="6"/>
</dbReference>
<dbReference type="GO" id="GO:0016787">
    <property type="term" value="F:hydrolase activity"/>
    <property type="evidence" value="ECO:0007669"/>
    <property type="project" value="UniProtKB-KW"/>
</dbReference>
<feature type="repeat" description="PPR" evidence="2">
    <location>
        <begin position="344"/>
        <end position="378"/>
    </location>
</feature>
<name>A0A2I0B851_9ASPA</name>
<dbReference type="Gene3D" id="1.25.40.10">
    <property type="entry name" value="Tetratricopeptide repeat domain"/>
    <property type="match status" value="4"/>
</dbReference>
<accession>A0A2I0B851</accession>
<feature type="repeat" description="PPR" evidence="2">
    <location>
        <begin position="41"/>
        <end position="75"/>
    </location>
</feature>
<keyword evidence="1" id="KW-0677">Repeat</keyword>
<feature type="repeat" description="PPR" evidence="2">
    <location>
        <begin position="142"/>
        <end position="176"/>
    </location>
</feature>